<evidence type="ECO:0000313" key="1">
    <source>
        <dbReference type="EMBL" id="MBW6391812.1"/>
    </source>
</evidence>
<evidence type="ECO:0000313" key="2">
    <source>
        <dbReference type="Proteomes" id="UP000769617"/>
    </source>
</evidence>
<organism evidence="1 2">
    <name type="scientific">Billgrantia antri</name>
    <dbReference type="NCBI Taxonomy" id="2846777"/>
    <lineage>
        <taxon>Bacteria</taxon>
        <taxon>Pseudomonadati</taxon>
        <taxon>Pseudomonadota</taxon>
        <taxon>Gammaproteobacteria</taxon>
        <taxon>Oceanospirillales</taxon>
        <taxon>Halomonadaceae</taxon>
        <taxon>Billgrantia</taxon>
    </lineage>
</organism>
<accession>A0ABS6ZP14</accession>
<dbReference type="Proteomes" id="UP000769617">
    <property type="component" value="Unassembled WGS sequence"/>
</dbReference>
<protein>
    <submittedName>
        <fullName evidence="1">Uncharacterized protein</fullName>
    </submittedName>
</protein>
<sequence>MSIKIGGFELALHFGDVYLRVPRWFDLAWNSTGFYVSRLSGTSQRSTI</sequence>
<dbReference type="RefSeq" id="WP_219792293.1">
    <property type="nucleotide sequence ID" value="NZ_JAHYCA010000004.1"/>
</dbReference>
<keyword evidence="2" id="KW-1185">Reference proteome</keyword>
<name>A0ABS6ZP14_9GAMM</name>
<dbReference type="EMBL" id="JAHYCA010000004">
    <property type="protein sequence ID" value="MBW6391812.1"/>
    <property type="molecule type" value="Genomic_DNA"/>
</dbReference>
<gene>
    <name evidence="1" type="ORF">KPL81_11670</name>
</gene>
<proteinExistence type="predicted"/>
<comment type="caution">
    <text evidence="1">The sequence shown here is derived from an EMBL/GenBank/DDBJ whole genome shotgun (WGS) entry which is preliminary data.</text>
</comment>
<reference evidence="1 2" key="1">
    <citation type="submission" date="2021-07" db="EMBL/GenBank/DDBJ databases">
        <authorList>
            <person name="So Y."/>
        </authorList>
    </citation>
    <scope>NUCLEOTIDE SEQUENCE [LARGE SCALE GENOMIC DNA]</scope>
    <source>
        <strain evidence="1 2">Y3S6</strain>
    </source>
</reference>